<proteinExistence type="predicted"/>
<dbReference type="AlphaFoldDB" id="A0A8U0ILW4"/>
<accession>A0A8U0ILW4</accession>
<protein>
    <submittedName>
        <fullName evidence="1">Uncharacterized protein</fullName>
    </submittedName>
</protein>
<dbReference type="GeneID" id="72189382"/>
<dbReference type="Proteomes" id="UP000830434">
    <property type="component" value="Chromosome"/>
</dbReference>
<dbReference type="EMBL" id="CP096658">
    <property type="protein sequence ID" value="UPW01645.1"/>
    <property type="molecule type" value="Genomic_DNA"/>
</dbReference>
<sequence>MATDSEDAEEVTEELSTTDRARLVIGSALSCVTAGAGASVIAQQPTDPILVCAGGALTVFAASQFHDLREFSRKNAGGDA</sequence>
<keyword evidence="2" id="KW-1185">Reference proteome</keyword>
<organism evidence="1 2">
    <name type="scientific">Halorussus gelatinilyticus</name>
    <dbReference type="NCBI Taxonomy" id="2937524"/>
    <lineage>
        <taxon>Archaea</taxon>
        <taxon>Methanobacteriati</taxon>
        <taxon>Methanobacteriota</taxon>
        <taxon>Stenosarchaea group</taxon>
        <taxon>Halobacteria</taxon>
        <taxon>Halobacteriales</taxon>
        <taxon>Haladaptataceae</taxon>
        <taxon>Halorussus</taxon>
    </lineage>
</organism>
<dbReference type="KEGG" id="haxz:M0R88_05965"/>
<evidence type="ECO:0000313" key="1">
    <source>
        <dbReference type="EMBL" id="UPW01645.1"/>
    </source>
</evidence>
<evidence type="ECO:0000313" key="2">
    <source>
        <dbReference type="Proteomes" id="UP000830434"/>
    </source>
</evidence>
<dbReference type="RefSeq" id="WP_248656043.1">
    <property type="nucleotide sequence ID" value="NZ_CP096658.1"/>
</dbReference>
<gene>
    <name evidence="1" type="ORF">M0R88_05965</name>
</gene>
<name>A0A8U0ILW4_9EURY</name>
<reference evidence="1" key="1">
    <citation type="submission" date="2022-04" db="EMBL/GenBank/DDBJ databases">
        <title>Diverse halophilic archaea isolated from saline environments.</title>
        <authorList>
            <person name="Cui H.-L."/>
        </authorList>
    </citation>
    <scope>NUCLEOTIDE SEQUENCE</scope>
    <source>
        <strain evidence="1">XZYJT40</strain>
    </source>
</reference>